<dbReference type="Pfam" id="PF15575">
    <property type="entry name" value="Imm49"/>
    <property type="match status" value="1"/>
</dbReference>
<accession>A0ABX8CQR0</accession>
<dbReference type="InterPro" id="IPR029074">
    <property type="entry name" value="Imm49"/>
</dbReference>
<reference evidence="1 2" key="1">
    <citation type="submission" date="2021-04" db="EMBL/GenBank/DDBJ databases">
        <title>Nocardia tengchongensis.</title>
        <authorList>
            <person name="Zhuang k."/>
            <person name="Ran Y."/>
            <person name="Li W."/>
        </authorList>
    </citation>
    <scope>NUCLEOTIDE SEQUENCE [LARGE SCALE GENOMIC DNA]</scope>
    <source>
        <strain evidence="1 2">CFH S0057</strain>
    </source>
</reference>
<sequence>MATRAVIGHNLEIKDPDREVRSIADGIERNLGRVAAHPRRLKNVLQASLRLAGLRSYLDPMANKLETWQAYVQVMHASSAIFEIATKASGSVEVHIGEQSVSIPAGSTQGIADAGNWVTAFCFAVMGRDQARLDMLSEVPIDLLRATGSVYDEYIYHWVDALKTYCSEGSGLGVKLRVAFDSADPARVGHVPPDLMLKILYPPIDLFYRFLDEQRAEFNSTLAQALQLHDAFWNSDEDDRRNNRVGMIAVGPLAMACLAFDADFQIDVESDYLPRHILQRSWLGGFQHSQQVEIPEALRARANQPPPPAIDQVREFLGSYVADSVGLDEVREHLVRLAQINRRTVERKAEAIEALLATPQSQGALSWMVAVDGNWVLDDETSDAAAETWLGDVAALIRGVLAETDIRNND</sequence>
<organism evidence="1 2">
    <name type="scientific">Nocardia tengchongensis</name>
    <dbReference type="NCBI Taxonomy" id="2055889"/>
    <lineage>
        <taxon>Bacteria</taxon>
        <taxon>Bacillati</taxon>
        <taxon>Actinomycetota</taxon>
        <taxon>Actinomycetes</taxon>
        <taxon>Mycobacteriales</taxon>
        <taxon>Nocardiaceae</taxon>
        <taxon>Nocardia</taxon>
    </lineage>
</organism>
<dbReference type="EMBL" id="CP074371">
    <property type="protein sequence ID" value="QVI21899.1"/>
    <property type="molecule type" value="Genomic_DNA"/>
</dbReference>
<evidence type="ECO:0000313" key="1">
    <source>
        <dbReference type="EMBL" id="QVI21899.1"/>
    </source>
</evidence>
<proteinExistence type="predicted"/>
<keyword evidence="2" id="KW-1185">Reference proteome</keyword>
<name>A0ABX8CQR0_9NOCA</name>
<gene>
    <name evidence="1" type="ORF">KHQ06_01680</name>
</gene>
<evidence type="ECO:0000313" key="2">
    <source>
        <dbReference type="Proteomes" id="UP000683310"/>
    </source>
</evidence>
<dbReference type="Proteomes" id="UP000683310">
    <property type="component" value="Chromosome"/>
</dbReference>
<protein>
    <submittedName>
        <fullName evidence="1">Immunity 49 family protein</fullName>
    </submittedName>
</protein>